<sequence length="157" mass="17594">DFALMVDGRPFFVKGVTYAGTKGGDDQLERDLREIKSLGANTIRNWGCDDVETPKLLAAAEKVGLKVMLGLWLRHGRPGAEDDDSFDWVNDAAGREKQMADTIRYVETFKNSPALFCWGAGNEVILNIATEEEKVAYAKFLEQVVREVKKRDPHHPV</sequence>
<dbReference type="Gene3D" id="3.20.20.80">
    <property type="entry name" value="Glycosidases"/>
    <property type="match status" value="1"/>
</dbReference>
<dbReference type="InterPro" id="IPR006103">
    <property type="entry name" value="Glyco_hydro_2_cat"/>
</dbReference>
<feature type="non-terminal residue" evidence="2">
    <location>
        <position position="157"/>
    </location>
</feature>
<evidence type="ECO:0000313" key="2">
    <source>
        <dbReference type="EMBL" id="AIA95458.1"/>
    </source>
</evidence>
<evidence type="ECO:0000259" key="1">
    <source>
        <dbReference type="Pfam" id="PF02836"/>
    </source>
</evidence>
<name>A0A060CFN6_9ACTN</name>
<protein>
    <submittedName>
        <fullName evidence="2">CAZy families GH16|CBM32 protein</fullName>
    </submittedName>
</protein>
<proteinExistence type="predicted"/>
<dbReference type="EMBL" id="KF128095">
    <property type="protein sequence ID" value="AIA95458.1"/>
    <property type="molecule type" value="Genomic_DNA"/>
</dbReference>
<dbReference type="GO" id="GO:0005975">
    <property type="term" value="P:carbohydrate metabolic process"/>
    <property type="evidence" value="ECO:0007669"/>
    <property type="project" value="InterPro"/>
</dbReference>
<organism evidence="2">
    <name type="scientific">uncultured Catenulispora sp</name>
    <dbReference type="NCBI Taxonomy" id="487357"/>
    <lineage>
        <taxon>Bacteria</taxon>
        <taxon>Bacillati</taxon>
        <taxon>Actinomycetota</taxon>
        <taxon>Actinomycetes</taxon>
        <taxon>Catenulisporales</taxon>
        <taxon>Catenulisporaceae</taxon>
        <taxon>Catenulispora</taxon>
        <taxon>environmental samples</taxon>
    </lineage>
</organism>
<dbReference type="InterPro" id="IPR017853">
    <property type="entry name" value="GH"/>
</dbReference>
<feature type="non-terminal residue" evidence="2">
    <location>
        <position position="1"/>
    </location>
</feature>
<dbReference type="Pfam" id="PF02836">
    <property type="entry name" value="Glyco_hydro_2_C"/>
    <property type="match status" value="1"/>
</dbReference>
<accession>A0A060CFN6</accession>
<feature type="domain" description="Glycoside hydrolase family 2 catalytic" evidence="1">
    <location>
        <begin position="4"/>
        <end position="157"/>
    </location>
</feature>
<dbReference type="SUPFAM" id="SSF51445">
    <property type="entry name" value="(Trans)glycosidases"/>
    <property type="match status" value="1"/>
</dbReference>
<dbReference type="GO" id="GO:0004553">
    <property type="term" value="F:hydrolase activity, hydrolyzing O-glycosyl compounds"/>
    <property type="evidence" value="ECO:0007669"/>
    <property type="project" value="InterPro"/>
</dbReference>
<dbReference type="AlphaFoldDB" id="A0A060CFN6"/>
<reference evidence="2" key="1">
    <citation type="journal article" date="2013" name="Environ. Microbiol.">
        <title>Seasonally variable intestinal metagenomes of the red palm weevil (Rhynchophorus ferrugineus).</title>
        <authorList>
            <person name="Jia S."/>
            <person name="Zhang X."/>
            <person name="Zhang G."/>
            <person name="Yin A."/>
            <person name="Zhang S."/>
            <person name="Li F."/>
            <person name="Wang L."/>
            <person name="Zhao D."/>
            <person name="Yun Q."/>
            <person name="Tala"/>
            <person name="Wang J."/>
            <person name="Sun G."/>
            <person name="Baabdullah M."/>
            <person name="Yu X."/>
            <person name="Hu S."/>
            <person name="Al-Mssallem I.S."/>
            <person name="Yu J."/>
        </authorList>
    </citation>
    <scope>NUCLEOTIDE SEQUENCE</scope>
</reference>